<dbReference type="Gene3D" id="3.40.50.1820">
    <property type="entry name" value="alpha/beta hydrolase"/>
    <property type="match status" value="1"/>
</dbReference>
<dbReference type="InterPro" id="IPR029058">
    <property type="entry name" value="AB_hydrolase_fold"/>
</dbReference>
<accession>A0A2N9BKQ0</accession>
<dbReference type="InterPro" id="IPR000073">
    <property type="entry name" value="AB_hydrolase_1"/>
</dbReference>
<gene>
    <name evidence="3" type="primary">bpoC_2</name>
    <name evidence="3" type="ORF">SCNRRL3882_7376</name>
</gene>
<proteinExistence type="predicted"/>
<reference evidence="4" key="1">
    <citation type="submission" date="2017-11" db="EMBL/GenBank/DDBJ databases">
        <authorList>
            <person name="Wibberg D."/>
        </authorList>
    </citation>
    <scope>NUCLEOTIDE SEQUENCE [LARGE SCALE GENOMIC DNA]</scope>
</reference>
<dbReference type="AlphaFoldDB" id="A0A2N9BKQ0"/>
<dbReference type="Proteomes" id="UP000235464">
    <property type="component" value="Chromosome I"/>
</dbReference>
<dbReference type="GO" id="GO:0019806">
    <property type="term" value="F:bromide peroxidase activity"/>
    <property type="evidence" value="ECO:0007669"/>
    <property type="project" value="UniProtKB-EC"/>
</dbReference>
<protein>
    <submittedName>
        <fullName evidence="3">Putative non-heme bromoperoxidase BpoC</fullName>
        <ecNumber evidence="3">1.11.1.18</ecNumber>
    </submittedName>
</protein>
<sequence length="180" mass="18262">MPDPGCVRLFTTTLGAAGAPAVLVHGWGGDGREWSPHAEVLARHFRVIVPDLRGRGRSQVPGEGNTPAETADELAALLDTLTPGPATAVGHSMGGQVVNLLAVRQPHLVRSAVALDPAHGAHGTEGEEIPARLADYRAHGARAAAAFVAAAFGPTACAAAPGPRSPSGPRLRRPPGSAAP</sequence>
<organism evidence="3 4">
    <name type="scientific">Streptomyces chartreusis NRRL 3882</name>
    <dbReference type="NCBI Taxonomy" id="1079985"/>
    <lineage>
        <taxon>Bacteria</taxon>
        <taxon>Bacillati</taxon>
        <taxon>Actinomycetota</taxon>
        <taxon>Actinomycetes</taxon>
        <taxon>Kitasatosporales</taxon>
        <taxon>Streptomycetaceae</taxon>
        <taxon>Streptomyces</taxon>
    </lineage>
</organism>
<evidence type="ECO:0000313" key="4">
    <source>
        <dbReference type="Proteomes" id="UP000235464"/>
    </source>
</evidence>
<dbReference type="PANTHER" id="PTHR43194:SF2">
    <property type="entry name" value="PEROXISOMAL MEMBRANE PROTEIN LPX1"/>
    <property type="match status" value="1"/>
</dbReference>
<name>A0A2N9BKQ0_STRCX</name>
<dbReference type="SUPFAM" id="SSF53474">
    <property type="entry name" value="alpha/beta-Hydrolases"/>
    <property type="match status" value="1"/>
</dbReference>
<feature type="region of interest" description="Disordered" evidence="1">
    <location>
        <begin position="158"/>
        <end position="180"/>
    </location>
</feature>
<dbReference type="PRINTS" id="PR00111">
    <property type="entry name" value="ABHYDROLASE"/>
</dbReference>
<dbReference type="InterPro" id="IPR050228">
    <property type="entry name" value="Carboxylesterase_BioH"/>
</dbReference>
<dbReference type="EMBL" id="LT963352">
    <property type="protein sequence ID" value="SOR83930.1"/>
    <property type="molecule type" value="Genomic_DNA"/>
</dbReference>
<keyword evidence="3" id="KW-0560">Oxidoreductase</keyword>
<dbReference type="EC" id="1.11.1.18" evidence="3"/>
<dbReference type="PANTHER" id="PTHR43194">
    <property type="entry name" value="HYDROLASE ALPHA/BETA FOLD FAMILY"/>
    <property type="match status" value="1"/>
</dbReference>
<dbReference type="RefSeq" id="WP_010040770.1">
    <property type="nucleotide sequence ID" value="NZ_LT962942.1"/>
</dbReference>
<keyword evidence="4" id="KW-1185">Reference proteome</keyword>
<keyword evidence="3" id="KW-0575">Peroxidase</keyword>
<evidence type="ECO:0000256" key="1">
    <source>
        <dbReference type="SAM" id="MobiDB-lite"/>
    </source>
</evidence>
<dbReference type="Pfam" id="PF00561">
    <property type="entry name" value="Abhydrolase_1"/>
    <property type="match status" value="1"/>
</dbReference>
<evidence type="ECO:0000313" key="3">
    <source>
        <dbReference type="EMBL" id="SOR83930.1"/>
    </source>
</evidence>
<feature type="domain" description="AB hydrolase-1" evidence="2">
    <location>
        <begin position="22"/>
        <end position="146"/>
    </location>
</feature>
<evidence type="ECO:0000259" key="2">
    <source>
        <dbReference type="Pfam" id="PF00561"/>
    </source>
</evidence>